<dbReference type="EMBL" id="QJJS01000005">
    <property type="protein sequence ID" value="PXW96960.1"/>
    <property type="molecule type" value="Genomic_DNA"/>
</dbReference>
<organism evidence="2 3">
    <name type="scientific">Sphaerotilus hippei</name>
    <dbReference type="NCBI Taxonomy" id="744406"/>
    <lineage>
        <taxon>Bacteria</taxon>
        <taxon>Pseudomonadati</taxon>
        <taxon>Pseudomonadota</taxon>
        <taxon>Betaproteobacteria</taxon>
        <taxon>Burkholderiales</taxon>
        <taxon>Sphaerotilaceae</taxon>
        <taxon>Sphaerotilus</taxon>
    </lineage>
</organism>
<sequence>MRTLPRPTLHWLLWLVIALLPLRGWTLTQMSLPAGAPLTVVAHASDHAGLPADATPAPCHTTDRHDEVPEAAAAGHGSCSLCDVCHASLGLAAPVELNLAPLPEAAPCAATPLGLPDGPPSEPFRPPRPLT</sequence>
<evidence type="ECO:0000313" key="2">
    <source>
        <dbReference type="EMBL" id="PXW96960.1"/>
    </source>
</evidence>
<feature type="region of interest" description="Disordered" evidence="1">
    <location>
        <begin position="108"/>
        <end position="131"/>
    </location>
</feature>
<reference evidence="2 3" key="1">
    <citation type="submission" date="2018-05" db="EMBL/GenBank/DDBJ databases">
        <title>Genomic Encyclopedia of Type Strains, Phase IV (KMG-IV): sequencing the most valuable type-strain genomes for metagenomic binning, comparative biology and taxonomic classification.</title>
        <authorList>
            <person name="Goeker M."/>
        </authorList>
    </citation>
    <scope>NUCLEOTIDE SEQUENCE [LARGE SCALE GENOMIC DNA]</scope>
    <source>
        <strain evidence="2 3">DSM 566</strain>
    </source>
</reference>
<feature type="compositionally biased region" description="Pro residues" evidence="1">
    <location>
        <begin position="117"/>
        <end position="131"/>
    </location>
</feature>
<accession>A0A318H618</accession>
<dbReference type="AlphaFoldDB" id="A0A318H618"/>
<evidence type="ECO:0000313" key="3">
    <source>
        <dbReference type="Proteomes" id="UP000247811"/>
    </source>
</evidence>
<name>A0A318H618_9BURK</name>
<gene>
    <name evidence="2" type="ORF">C7444_10557</name>
</gene>
<evidence type="ECO:0008006" key="4">
    <source>
        <dbReference type="Google" id="ProtNLM"/>
    </source>
</evidence>
<proteinExistence type="predicted"/>
<evidence type="ECO:0000256" key="1">
    <source>
        <dbReference type="SAM" id="MobiDB-lite"/>
    </source>
</evidence>
<dbReference type="Proteomes" id="UP000247811">
    <property type="component" value="Unassembled WGS sequence"/>
</dbReference>
<keyword evidence="3" id="KW-1185">Reference proteome</keyword>
<comment type="caution">
    <text evidence="2">The sequence shown here is derived from an EMBL/GenBank/DDBJ whole genome shotgun (WGS) entry which is preliminary data.</text>
</comment>
<dbReference type="RefSeq" id="WP_110400117.1">
    <property type="nucleotide sequence ID" value="NZ_QJJS01000005.1"/>
</dbReference>
<protein>
    <recommendedName>
        <fullName evidence="4">DUF2946 family protein</fullName>
    </recommendedName>
</protein>